<evidence type="ECO:0000256" key="2">
    <source>
        <dbReference type="ARBA" id="ARBA00005858"/>
    </source>
</evidence>
<name>A0AAD5WX30_9FUNG</name>
<comment type="subcellular location">
    <subcellularLocation>
        <location evidence="1">Nucleus</location>
    </subcellularLocation>
</comment>
<evidence type="ECO:0000259" key="10">
    <source>
        <dbReference type="Pfam" id="PF08772"/>
    </source>
</evidence>
<comment type="caution">
    <text evidence="12">The sequence shown here is derived from an EMBL/GenBank/DDBJ whole genome shotgun (WGS) entry which is preliminary data.</text>
</comment>
<evidence type="ECO:0000259" key="11">
    <source>
        <dbReference type="Pfam" id="PF17146"/>
    </source>
</evidence>
<dbReference type="GO" id="GO:0031981">
    <property type="term" value="C:nuclear lumen"/>
    <property type="evidence" value="ECO:0007669"/>
    <property type="project" value="UniProtKB-ARBA"/>
</dbReference>
<dbReference type="EMBL" id="JADGJD010001899">
    <property type="protein sequence ID" value="KAJ3036797.1"/>
    <property type="molecule type" value="Genomic_DNA"/>
</dbReference>
<dbReference type="Pfam" id="PF08772">
    <property type="entry name" value="Zn_ribbon_NOB1"/>
    <property type="match status" value="1"/>
</dbReference>
<dbReference type="InterPro" id="IPR033411">
    <property type="entry name" value="Ribonuclease_PIN"/>
</dbReference>
<keyword evidence="3" id="KW-0540">Nuclease</keyword>
<dbReference type="GO" id="GO:0005737">
    <property type="term" value="C:cytoplasm"/>
    <property type="evidence" value="ECO:0007669"/>
    <property type="project" value="UniProtKB-ARBA"/>
</dbReference>
<evidence type="ECO:0000256" key="1">
    <source>
        <dbReference type="ARBA" id="ARBA00004123"/>
    </source>
</evidence>
<dbReference type="PANTHER" id="PTHR12814:SF2">
    <property type="entry name" value="RNA-BINDING PROTEIN NOB1"/>
    <property type="match status" value="1"/>
</dbReference>
<proteinExistence type="inferred from homology"/>
<feature type="region of interest" description="Disordered" evidence="9">
    <location>
        <begin position="110"/>
        <end position="298"/>
    </location>
</feature>
<dbReference type="Proteomes" id="UP001212841">
    <property type="component" value="Unassembled WGS sequence"/>
</dbReference>
<dbReference type="InterPro" id="IPR036283">
    <property type="entry name" value="NOB1_Zf-like_sf"/>
</dbReference>
<evidence type="ECO:0000256" key="3">
    <source>
        <dbReference type="ARBA" id="ARBA00022722"/>
    </source>
</evidence>
<dbReference type="InterPro" id="IPR039907">
    <property type="entry name" value="NOB1"/>
</dbReference>
<feature type="compositionally biased region" description="Polar residues" evidence="9">
    <location>
        <begin position="155"/>
        <end position="164"/>
    </location>
</feature>
<dbReference type="InterPro" id="IPR017117">
    <property type="entry name" value="Nob1_euk"/>
</dbReference>
<dbReference type="PIRSF" id="PIRSF037125">
    <property type="entry name" value="D-site_20S_pre-rRNA_nuclease"/>
    <property type="match status" value="1"/>
</dbReference>
<evidence type="ECO:0000313" key="13">
    <source>
        <dbReference type="Proteomes" id="UP001212841"/>
    </source>
</evidence>
<dbReference type="GO" id="GO:0016787">
    <property type="term" value="F:hydrolase activity"/>
    <property type="evidence" value="ECO:0007669"/>
    <property type="project" value="UniProtKB-KW"/>
</dbReference>
<feature type="domain" description="Nin one binding (NOB1) Zn-ribbon-like" evidence="10">
    <location>
        <begin position="338"/>
        <end position="409"/>
    </location>
</feature>
<evidence type="ECO:0000256" key="5">
    <source>
        <dbReference type="ARBA" id="ARBA00022801"/>
    </source>
</evidence>
<dbReference type="SUPFAM" id="SSF144206">
    <property type="entry name" value="NOB1 zinc finger-like"/>
    <property type="match status" value="1"/>
</dbReference>
<dbReference type="GO" id="GO:0030688">
    <property type="term" value="C:preribosome, small subunit precursor"/>
    <property type="evidence" value="ECO:0007669"/>
    <property type="project" value="TreeGrafter"/>
</dbReference>
<dbReference type="Gene3D" id="3.40.50.1010">
    <property type="entry name" value="5'-nuclease"/>
    <property type="match status" value="1"/>
</dbReference>
<dbReference type="GO" id="GO:0004521">
    <property type="term" value="F:RNA endonuclease activity"/>
    <property type="evidence" value="ECO:0007669"/>
    <property type="project" value="InterPro"/>
</dbReference>
<protein>
    <submittedName>
        <fullName evidence="12">Nin1 binding protein</fullName>
    </submittedName>
</protein>
<gene>
    <name evidence="12" type="primary">NOB1</name>
    <name evidence="12" type="ORF">HK097_003699</name>
</gene>
<dbReference type="CDD" id="cd09876">
    <property type="entry name" value="PIN_Nob1-like"/>
    <property type="match status" value="1"/>
</dbReference>
<feature type="compositionally biased region" description="Polar residues" evidence="9">
    <location>
        <begin position="253"/>
        <end position="265"/>
    </location>
</feature>
<dbReference type="InterPro" id="IPR014881">
    <property type="entry name" value="NOB1_Zn-bd"/>
</dbReference>
<keyword evidence="6 8" id="KW-0862">Zinc</keyword>
<dbReference type="Pfam" id="PF17146">
    <property type="entry name" value="PIN_6"/>
    <property type="match status" value="1"/>
</dbReference>
<sequence length="454" mass="49367">MAATTPSISHGRDTVQTLVLDTAPLIQTQPLVHLASHFITIPEVMREVRDARARQNLAVLPFEIEIKIPSEEAIAAVVAFSKKTGDYGVLSATDLKVLALTWMMEKEARGTAHLRTEPVKATTQTGGGKKASGPKAGPGASAGGEMAKEEAGSVAESSNVQTQPDVVVDSVDADEPTSVAEVDAKRLEEEATAAWGGEDHEEEEEEEEEDAGDGEGEPEVEEAEEPLTEEDTPADPEPTDSEIAEAQAHLASLSASRSTDQTSPPADSASAEPEDDGEGAWITPKNVQRHKAKDLYGQGKKKKKAEVIPVACITSDFAMQNVLLQMNLRLLSVDGVSITRLKHFVLRCHACFKTTKEMSKKFCPHCGNATLIRTSISISQSGETTFYLKKNFQYNLRGTKYSIPQAQGGRNNNDLILREDQKEYQKALQGQRRKKEGLDVFDVDYVPLEARRGK</sequence>
<dbReference type="PANTHER" id="PTHR12814">
    <property type="entry name" value="RNA-BINDING PROTEIN NOB1"/>
    <property type="match status" value="1"/>
</dbReference>
<keyword evidence="7" id="KW-0539">Nucleus</keyword>
<feature type="domain" description="Ribonuclease PIN" evidence="11">
    <location>
        <begin position="18"/>
        <end position="103"/>
    </location>
</feature>
<evidence type="ECO:0000313" key="12">
    <source>
        <dbReference type="EMBL" id="KAJ3036797.1"/>
    </source>
</evidence>
<evidence type="ECO:0000256" key="6">
    <source>
        <dbReference type="ARBA" id="ARBA00022833"/>
    </source>
</evidence>
<dbReference type="GO" id="GO:0030490">
    <property type="term" value="P:maturation of SSU-rRNA"/>
    <property type="evidence" value="ECO:0007669"/>
    <property type="project" value="TreeGrafter"/>
</dbReference>
<evidence type="ECO:0000256" key="7">
    <source>
        <dbReference type="ARBA" id="ARBA00023242"/>
    </source>
</evidence>
<feature type="binding site" evidence="8">
    <location>
        <position position="363"/>
    </location>
    <ligand>
        <name>Zn(2+)</name>
        <dbReference type="ChEBI" id="CHEBI:29105"/>
    </ligand>
</feature>
<dbReference type="AlphaFoldDB" id="A0AAD5WX30"/>
<comment type="similarity">
    <text evidence="2">Belongs to the NOB1 family.</text>
</comment>
<feature type="non-terminal residue" evidence="12">
    <location>
        <position position="454"/>
    </location>
</feature>
<keyword evidence="13" id="KW-1185">Reference proteome</keyword>
<feature type="binding site" evidence="8">
    <location>
        <position position="348"/>
    </location>
    <ligand>
        <name>Zn(2+)</name>
        <dbReference type="ChEBI" id="CHEBI:29105"/>
    </ligand>
</feature>
<dbReference type="FunFam" id="3.40.50.1010:FF:000020">
    <property type="entry name" value="20S-pre-rRNA D-site endonuclease NOB1"/>
    <property type="match status" value="1"/>
</dbReference>
<feature type="binding site" evidence="8">
    <location>
        <position position="351"/>
    </location>
    <ligand>
        <name>Zn(2+)</name>
        <dbReference type="ChEBI" id="CHEBI:29105"/>
    </ligand>
</feature>
<feature type="binding site" evidence="8">
    <location>
        <position position="366"/>
    </location>
    <ligand>
        <name>Zn(2+)</name>
        <dbReference type="ChEBI" id="CHEBI:29105"/>
    </ligand>
</feature>
<evidence type="ECO:0000256" key="4">
    <source>
        <dbReference type="ARBA" id="ARBA00022723"/>
    </source>
</evidence>
<organism evidence="12 13">
    <name type="scientific">Rhizophlyctis rosea</name>
    <dbReference type="NCBI Taxonomy" id="64517"/>
    <lineage>
        <taxon>Eukaryota</taxon>
        <taxon>Fungi</taxon>
        <taxon>Fungi incertae sedis</taxon>
        <taxon>Chytridiomycota</taxon>
        <taxon>Chytridiomycota incertae sedis</taxon>
        <taxon>Chytridiomycetes</taxon>
        <taxon>Rhizophlyctidales</taxon>
        <taxon>Rhizophlyctidaceae</taxon>
        <taxon>Rhizophlyctis</taxon>
    </lineage>
</organism>
<evidence type="ECO:0000256" key="8">
    <source>
        <dbReference type="PIRSR" id="PIRSR037125-1"/>
    </source>
</evidence>
<feature type="compositionally biased region" description="Acidic residues" evidence="9">
    <location>
        <begin position="199"/>
        <end position="243"/>
    </location>
</feature>
<dbReference type="GO" id="GO:0046872">
    <property type="term" value="F:metal ion binding"/>
    <property type="evidence" value="ECO:0007669"/>
    <property type="project" value="UniProtKB-KW"/>
</dbReference>
<evidence type="ECO:0000256" key="9">
    <source>
        <dbReference type="SAM" id="MobiDB-lite"/>
    </source>
</evidence>
<keyword evidence="5" id="KW-0378">Hydrolase</keyword>
<dbReference type="Gene3D" id="6.20.210.10">
    <property type="entry name" value="Nin one binding (NOB1), Zn-ribbon-like"/>
    <property type="match status" value="1"/>
</dbReference>
<accession>A0AAD5WX30</accession>
<reference evidence="12" key="1">
    <citation type="submission" date="2020-05" db="EMBL/GenBank/DDBJ databases">
        <title>Phylogenomic resolution of chytrid fungi.</title>
        <authorList>
            <person name="Stajich J.E."/>
            <person name="Amses K."/>
            <person name="Simmons R."/>
            <person name="Seto K."/>
            <person name="Myers J."/>
            <person name="Bonds A."/>
            <person name="Quandt C.A."/>
            <person name="Barry K."/>
            <person name="Liu P."/>
            <person name="Grigoriev I."/>
            <person name="Longcore J.E."/>
            <person name="James T.Y."/>
        </authorList>
    </citation>
    <scope>NUCLEOTIDE SEQUENCE</scope>
    <source>
        <strain evidence="12">JEL0318</strain>
    </source>
</reference>
<keyword evidence="4 8" id="KW-0479">Metal-binding</keyword>